<feature type="region of interest" description="Disordered" evidence="1">
    <location>
        <begin position="332"/>
        <end position="351"/>
    </location>
</feature>
<organism evidence="2 3">
    <name type="scientific">Steinernema glaseri</name>
    <dbReference type="NCBI Taxonomy" id="37863"/>
    <lineage>
        <taxon>Eukaryota</taxon>
        <taxon>Metazoa</taxon>
        <taxon>Ecdysozoa</taxon>
        <taxon>Nematoda</taxon>
        <taxon>Chromadorea</taxon>
        <taxon>Rhabditida</taxon>
        <taxon>Tylenchina</taxon>
        <taxon>Panagrolaimomorpha</taxon>
        <taxon>Strongyloidoidea</taxon>
        <taxon>Steinernematidae</taxon>
        <taxon>Steinernema</taxon>
    </lineage>
</organism>
<name>A0A1I7YI05_9BILA</name>
<dbReference type="WBParaSite" id="L893_g16311.t1">
    <property type="protein sequence ID" value="L893_g16311.t1"/>
    <property type="gene ID" value="L893_g16311"/>
</dbReference>
<reference evidence="3" key="1">
    <citation type="submission" date="2016-11" db="UniProtKB">
        <authorList>
            <consortium name="WormBaseParasite"/>
        </authorList>
    </citation>
    <scope>IDENTIFICATION</scope>
</reference>
<feature type="compositionally biased region" description="Polar residues" evidence="1">
    <location>
        <begin position="230"/>
        <end position="246"/>
    </location>
</feature>
<dbReference type="Proteomes" id="UP000095287">
    <property type="component" value="Unplaced"/>
</dbReference>
<feature type="region of interest" description="Disordered" evidence="1">
    <location>
        <begin position="195"/>
        <end position="214"/>
    </location>
</feature>
<sequence length="420" mass="45771">MKGASSEWNGVTRQQKQLLFTNNAAARTLCATSRSPSRSTLLPVPGDLARFPKQPRASSFRLLALRSAYLAASVFELAFFSEEPGTRRSTRDVSIVVFGTRCAFTASTSGLFDPQQPMQMHQMYQSPQMGLMTPTSSTGALQWSGISPPPEYGMCHPQQQSQMMFEPQHRHQPQQHLGAALGGQAPPALQVVPEQGKANKKRKTPNGMIDRPPKQPFMNPAMGFQASPMYPQTNSVPSGHYSSQPSTPMPNHLSPYNCYDGQNNAPNGWSNGSQRPPSRSELIRMELQRTVQARKASASPNSLPPNIMSPQDMGAPRFTAPSNMSPVMMSPQSMMQPTPQSLQQQPTPPATYHPSGDFSGYGGLGDDPVTGGVFPSDQQLCNSASISNLTTAEYFDFNLGNGGFDMENETTQRLVQKLLS</sequence>
<accession>A0A1I7YI05</accession>
<evidence type="ECO:0000256" key="1">
    <source>
        <dbReference type="SAM" id="MobiDB-lite"/>
    </source>
</evidence>
<feature type="compositionally biased region" description="Polar residues" evidence="1">
    <location>
        <begin position="260"/>
        <end position="277"/>
    </location>
</feature>
<feature type="region of interest" description="Disordered" evidence="1">
    <location>
        <begin position="230"/>
        <end position="278"/>
    </location>
</feature>
<feature type="compositionally biased region" description="Low complexity" evidence="1">
    <location>
        <begin position="332"/>
        <end position="345"/>
    </location>
</feature>
<dbReference type="AlphaFoldDB" id="A0A1I7YI05"/>
<protein>
    <submittedName>
        <fullName evidence="3">Uncharacterized protein</fullName>
    </submittedName>
</protein>
<proteinExistence type="predicted"/>
<evidence type="ECO:0000313" key="2">
    <source>
        <dbReference type="Proteomes" id="UP000095287"/>
    </source>
</evidence>
<keyword evidence="2" id="KW-1185">Reference proteome</keyword>
<evidence type="ECO:0000313" key="3">
    <source>
        <dbReference type="WBParaSite" id="L893_g16311.t1"/>
    </source>
</evidence>